<evidence type="ECO:0000256" key="1">
    <source>
        <dbReference type="ARBA" id="ARBA00007705"/>
    </source>
</evidence>
<dbReference type="CDD" id="cd08637">
    <property type="entry name" value="DNA_pol_A_pol_I_C"/>
    <property type="match status" value="1"/>
</dbReference>
<evidence type="ECO:0000256" key="13">
    <source>
        <dbReference type="ARBA" id="ARBA00023204"/>
    </source>
</evidence>
<evidence type="ECO:0000256" key="6">
    <source>
        <dbReference type="ARBA" id="ARBA00022705"/>
    </source>
</evidence>
<evidence type="ECO:0000256" key="15">
    <source>
        <dbReference type="NCBIfam" id="TIGR00593"/>
    </source>
</evidence>
<dbReference type="InterPro" id="IPR002562">
    <property type="entry name" value="3'-5'_exonuclease_dom"/>
</dbReference>
<evidence type="ECO:0000313" key="20">
    <source>
        <dbReference type="EMBL" id="BAC88577.1"/>
    </source>
</evidence>
<dbReference type="InterPro" id="IPR018320">
    <property type="entry name" value="DNA_polymerase_1"/>
</dbReference>
<keyword evidence="13 16" id="KW-0234">DNA repair</keyword>
<dbReference type="OrthoDB" id="9806424at2"/>
<dbReference type="InterPro" id="IPR029060">
    <property type="entry name" value="PIN-like_dom_sf"/>
</dbReference>
<keyword evidence="10 16" id="KW-0269">Exonuclease</keyword>
<comment type="function">
    <text evidence="16">In addition to polymerase activity, this DNA polymerase exhibits 3'-5' and 5'-3' exonuclease activity.</text>
</comment>
<reference evidence="20 21" key="1">
    <citation type="journal article" date="2003" name="DNA Res.">
        <title>Complete genome structure of Gloeobacter violaceus PCC 7421, a cyanobacterium that lacks thylakoids.</title>
        <authorList>
            <person name="Nakamura Y."/>
            <person name="Kaneko T."/>
            <person name="Sato S."/>
            <person name="Mimuro M."/>
            <person name="Miyashita H."/>
            <person name="Tsuchiya T."/>
            <person name="Sasamoto S."/>
            <person name="Watanabe A."/>
            <person name="Kawashima K."/>
            <person name="Kishida Y."/>
            <person name="Kiyokawa C."/>
            <person name="Kohara M."/>
            <person name="Matsumoto M."/>
            <person name="Matsuno A."/>
            <person name="Nakazaki N."/>
            <person name="Shimpo S."/>
            <person name="Takeuchi C."/>
            <person name="Yamada M."/>
            <person name="Tabata S."/>
        </authorList>
    </citation>
    <scope>NUCLEOTIDE SEQUENCE [LARGE SCALE GENOMIC DNA]</scope>
    <source>
        <strain evidence="21">ATCC 29082 / PCC 7421</strain>
    </source>
</reference>
<organism evidence="20 21">
    <name type="scientific">Gloeobacter violaceus (strain ATCC 29082 / PCC 7421)</name>
    <dbReference type="NCBI Taxonomy" id="251221"/>
    <lineage>
        <taxon>Bacteria</taxon>
        <taxon>Bacillati</taxon>
        <taxon>Cyanobacteriota</taxon>
        <taxon>Cyanophyceae</taxon>
        <taxon>Gloeobacterales</taxon>
        <taxon>Gloeobacteraceae</taxon>
        <taxon>Gloeobacter</taxon>
    </lineage>
</organism>
<dbReference type="STRING" id="251221.gene:10758111"/>
<dbReference type="Gene3D" id="3.40.50.1010">
    <property type="entry name" value="5'-nuclease"/>
    <property type="match status" value="1"/>
</dbReference>
<evidence type="ECO:0000256" key="11">
    <source>
        <dbReference type="ARBA" id="ARBA00022932"/>
    </source>
</evidence>
<dbReference type="Pfam" id="PF01612">
    <property type="entry name" value="DNA_pol_A_exo1"/>
    <property type="match status" value="1"/>
</dbReference>
<dbReference type="FunFam" id="1.10.150.20:FF:000003">
    <property type="entry name" value="DNA polymerase I"/>
    <property type="match status" value="1"/>
</dbReference>
<dbReference type="InterPro" id="IPR012337">
    <property type="entry name" value="RNaseH-like_sf"/>
</dbReference>
<keyword evidence="4 16" id="KW-0808">Transferase</keyword>
<dbReference type="InterPro" id="IPR036279">
    <property type="entry name" value="5-3_exonuclease_C_sf"/>
</dbReference>
<comment type="catalytic activity">
    <reaction evidence="14 16">
        <text>DNA(n) + a 2'-deoxyribonucleoside 5'-triphosphate = DNA(n+1) + diphosphate</text>
        <dbReference type="Rhea" id="RHEA:22508"/>
        <dbReference type="Rhea" id="RHEA-COMP:17339"/>
        <dbReference type="Rhea" id="RHEA-COMP:17340"/>
        <dbReference type="ChEBI" id="CHEBI:33019"/>
        <dbReference type="ChEBI" id="CHEBI:61560"/>
        <dbReference type="ChEBI" id="CHEBI:173112"/>
        <dbReference type="EC" id="2.7.7.7"/>
    </reaction>
</comment>
<dbReference type="GO" id="GO:0008409">
    <property type="term" value="F:5'-3' exonuclease activity"/>
    <property type="evidence" value="ECO:0007669"/>
    <property type="project" value="UniProtKB-UniRule"/>
</dbReference>
<dbReference type="Gene3D" id="3.30.420.10">
    <property type="entry name" value="Ribonuclease H-like superfamily/Ribonuclease H"/>
    <property type="match status" value="1"/>
</dbReference>
<keyword evidence="6 16" id="KW-0235">DNA replication</keyword>
<dbReference type="Proteomes" id="UP000000557">
    <property type="component" value="Chromosome"/>
</dbReference>
<dbReference type="Pfam" id="PF01367">
    <property type="entry name" value="5_3_exonuc"/>
    <property type="match status" value="1"/>
</dbReference>
<dbReference type="GO" id="GO:0008408">
    <property type="term" value="F:3'-5' exonuclease activity"/>
    <property type="evidence" value="ECO:0007669"/>
    <property type="project" value="UniProtKB-UniRule"/>
</dbReference>
<dbReference type="SMART" id="SM00482">
    <property type="entry name" value="POLAc"/>
    <property type="match status" value="1"/>
</dbReference>
<dbReference type="PATRIC" id="fig|251221.4.peg.645"/>
<evidence type="ECO:0000259" key="17">
    <source>
        <dbReference type="SMART" id="SM00474"/>
    </source>
</evidence>
<keyword evidence="11 16" id="KW-0239">DNA-directed DNA polymerase</keyword>
<evidence type="ECO:0000256" key="5">
    <source>
        <dbReference type="ARBA" id="ARBA00022695"/>
    </source>
</evidence>
<dbReference type="HOGENOM" id="CLU_004675_0_0_3"/>
<dbReference type="CDD" id="cd09898">
    <property type="entry name" value="H3TH_53EXO"/>
    <property type="match status" value="1"/>
</dbReference>
<dbReference type="PRINTS" id="PR00868">
    <property type="entry name" value="DNAPOLI"/>
</dbReference>
<dbReference type="InterPro" id="IPR008918">
    <property type="entry name" value="HhH2"/>
</dbReference>
<dbReference type="InterPro" id="IPR020045">
    <property type="entry name" value="DNA_polI_H3TH"/>
</dbReference>
<dbReference type="SMART" id="SM00279">
    <property type="entry name" value="HhH2"/>
    <property type="match status" value="1"/>
</dbReference>
<dbReference type="eggNOG" id="COG0258">
    <property type="taxonomic scope" value="Bacteria"/>
</dbReference>
<evidence type="ECO:0000313" key="21">
    <source>
        <dbReference type="Proteomes" id="UP000000557"/>
    </source>
</evidence>
<dbReference type="InterPro" id="IPR036397">
    <property type="entry name" value="RNaseH_sf"/>
</dbReference>
<dbReference type="InterPro" id="IPR020046">
    <property type="entry name" value="5-3_exonucl_a-hlix_arch_N"/>
</dbReference>
<dbReference type="RefSeq" id="WP_011140638.1">
    <property type="nucleotide sequence ID" value="NC_005125.1"/>
</dbReference>
<keyword evidence="9 16" id="KW-0378">Hydrolase</keyword>
<dbReference type="PANTHER" id="PTHR10133:SF27">
    <property type="entry name" value="DNA POLYMERASE NU"/>
    <property type="match status" value="1"/>
</dbReference>
<keyword evidence="12 16" id="KW-0238">DNA-binding</keyword>
<dbReference type="InterPro" id="IPR002421">
    <property type="entry name" value="5-3_exonuclease"/>
</dbReference>
<evidence type="ECO:0000256" key="12">
    <source>
        <dbReference type="ARBA" id="ARBA00023125"/>
    </source>
</evidence>
<evidence type="ECO:0000256" key="3">
    <source>
        <dbReference type="ARBA" id="ARBA00020311"/>
    </source>
</evidence>
<dbReference type="NCBIfam" id="TIGR00593">
    <property type="entry name" value="pola"/>
    <property type="match status" value="1"/>
</dbReference>
<dbReference type="CDD" id="cd06139">
    <property type="entry name" value="DNA_polA_I_Ecoli_like_exo"/>
    <property type="match status" value="1"/>
</dbReference>
<evidence type="ECO:0000256" key="8">
    <source>
        <dbReference type="ARBA" id="ARBA00022763"/>
    </source>
</evidence>
<keyword evidence="7" id="KW-0540">Nuclease</keyword>
<evidence type="ECO:0000256" key="9">
    <source>
        <dbReference type="ARBA" id="ARBA00022801"/>
    </source>
</evidence>
<name>Q7NMX9_GLOVI</name>
<comment type="similarity">
    <text evidence="1 16">Belongs to the DNA polymerase type-A family.</text>
</comment>
<dbReference type="GO" id="GO:0006261">
    <property type="term" value="P:DNA-templated DNA replication"/>
    <property type="evidence" value="ECO:0007669"/>
    <property type="project" value="UniProtKB-UniRule"/>
</dbReference>
<dbReference type="Gene3D" id="1.10.150.20">
    <property type="entry name" value="5' to 3' exonuclease, C-terminal subdomain"/>
    <property type="match status" value="2"/>
</dbReference>
<dbReference type="SMART" id="SM00474">
    <property type="entry name" value="35EXOc"/>
    <property type="match status" value="1"/>
</dbReference>
<dbReference type="SUPFAM" id="SSF53098">
    <property type="entry name" value="Ribonuclease H-like"/>
    <property type="match status" value="1"/>
</dbReference>
<dbReference type="eggNOG" id="COG0749">
    <property type="taxonomic scope" value="Bacteria"/>
</dbReference>
<dbReference type="GO" id="GO:0003677">
    <property type="term" value="F:DNA binding"/>
    <property type="evidence" value="ECO:0007669"/>
    <property type="project" value="UniProtKB-UniRule"/>
</dbReference>
<feature type="domain" description="3'-5' exonuclease" evidence="17">
    <location>
        <begin position="349"/>
        <end position="530"/>
    </location>
</feature>
<dbReference type="KEGG" id="gvi:gll0636"/>
<evidence type="ECO:0000256" key="14">
    <source>
        <dbReference type="ARBA" id="ARBA00049244"/>
    </source>
</evidence>
<dbReference type="Gene3D" id="3.30.70.370">
    <property type="match status" value="1"/>
</dbReference>
<dbReference type="FunFam" id="1.10.150.20:FF:000002">
    <property type="entry name" value="DNA polymerase I"/>
    <property type="match status" value="1"/>
</dbReference>
<dbReference type="PhylomeDB" id="Q7NMX9"/>
<protein>
    <recommendedName>
        <fullName evidence="3 15">DNA polymerase I</fullName>
        <ecNumber evidence="2 15">2.7.7.7</ecNumber>
    </recommendedName>
</protein>
<evidence type="ECO:0000256" key="7">
    <source>
        <dbReference type="ARBA" id="ARBA00022722"/>
    </source>
</evidence>
<proteinExistence type="inferred from homology"/>
<dbReference type="Pfam" id="PF00476">
    <property type="entry name" value="DNA_pol_A"/>
    <property type="match status" value="1"/>
</dbReference>
<evidence type="ECO:0000256" key="2">
    <source>
        <dbReference type="ARBA" id="ARBA00012417"/>
    </source>
</evidence>
<evidence type="ECO:0000256" key="4">
    <source>
        <dbReference type="ARBA" id="ARBA00022679"/>
    </source>
</evidence>
<dbReference type="Pfam" id="PF02739">
    <property type="entry name" value="5_3_exonuc_N"/>
    <property type="match status" value="1"/>
</dbReference>
<dbReference type="SUPFAM" id="SSF47807">
    <property type="entry name" value="5' to 3' exonuclease, C-terminal subdomain"/>
    <property type="match status" value="1"/>
</dbReference>
<keyword evidence="8 16" id="KW-0227">DNA damage</keyword>
<dbReference type="SUPFAM" id="SSF88723">
    <property type="entry name" value="PIN domain-like"/>
    <property type="match status" value="1"/>
</dbReference>
<feature type="domain" description="5'-3' exonuclease" evidence="18">
    <location>
        <begin position="6"/>
        <end position="275"/>
    </location>
</feature>
<dbReference type="InterPro" id="IPR043502">
    <property type="entry name" value="DNA/RNA_pol_sf"/>
</dbReference>
<accession>Q7NMX9</accession>
<dbReference type="AlphaFoldDB" id="Q7NMX9"/>
<reference evidence="20 21" key="2">
    <citation type="journal article" date="2003" name="DNA Res.">
        <title>Complete genome structure of Gloeobacter violaceus PCC 7421, a cyanobacterium that lacks thylakoids (supplement).</title>
        <authorList>
            <person name="Nakamura Y."/>
            <person name="Kaneko T."/>
            <person name="Sato S."/>
            <person name="Mimuro M."/>
            <person name="Miyashita H."/>
            <person name="Tsuchiya T."/>
            <person name="Sasamoto S."/>
            <person name="Watanabe A."/>
            <person name="Kawashima K."/>
            <person name="Kishida Y."/>
            <person name="Kiyokawa C."/>
            <person name="Kohara M."/>
            <person name="Matsumoto M."/>
            <person name="Matsuno A."/>
            <person name="Nakazaki N."/>
            <person name="Shimpo S."/>
            <person name="Takeuchi C."/>
            <person name="Yamada M."/>
            <person name="Tabata S."/>
        </authorList>
    </citation>
    <scope>NUCLEOTIDE SEQUENCE [LARGE SCALE GENOMIC DNA]</scope>
    <source>
        <strain evidence="21">ATCC 29082 / PCC 7421</strain>
    </source>
</reference>
<dbReference type="InParanoid" id="Q7NMX9"/>
<feature type="domain" description="DNA-directed DNA polymerase family A palm" evidence="19">
    <location>
        <begin position="700"/>
        <end position="902"/>
    </location>
</feature>
<dbReference type="SMART" id="SM00475">
    <property type="entry name" value="53EXOc"/>
    <property type="match status" value="1"/>
</dbReference>
<dbReference type="FunFam" id="1.20.1060.10:FF:000001">
    <property type="entry name" value="DNA polymerase I"/>
    <property type="match status" value="1"/>
</dbReference>
<dbReference type="SUPFAM" id="SSF56672">
    <property type="entry name" value="DNA/RNA polymerases"/>
    <property type="match status" value="1"/>
</dbReference>
<sequence>MPDSSAPVLLLVDGHSLAYRAYFAYVRGGETGLRTSGGTPTSVSFGFLKLLLDAIERDRPSMVAVTFDTRMPTFRHEVDATYKSGRAETPDEFIDDLQNLREILTALDLPQFELPGYEADDLIGTLAVHGAGQGYDVKILSGDQDLFQLITDEGAPGGSIRVLHQNTRTGTEEFGPAQVKEKLGIAPRQVVDYKALCGDSSDRIPGVRGIGAKSAVKLLEEYGSLAQLIEAVDTIPGALGKKLKEGVEDARHSYWMATIETNVPLVVDFEACRLVGFDAERVAPLLEKLEFRSFLRQLQRLQRSFGGTPSARPTALNEDADNPLAGIGTASEDELWFDFAPSVPMDLEVRVVQTAEDFQAFLDALLAQDGLVAWDTETNNLDPRHARLVGIGCAWEPGVAYYLPLAHQQGSNLETDAVVAALTPYWQDRERPKVLQNAKYDWLVLRNYGVALAGIAFDPMLASYVLDPEGKHNLMTLAQNHLQITMGSYEALVPKGQTIDAVEIAAVSRYCGEDAAVTLRLVPVLQAKLDEDPRLAGIFKEIEVPLEPVLARMEERGIRIDKAYLGELAQELDRDLESLEQEAYTLAGSKFNLGSPKQLSDLLFNKLGLSAKKSRKTSLGYSTDAAVLEKLRDDHPIVEAILSYRTLAKLKSTYVDALPLLVDPRTDRVHTDFNQTVTTTGRLSSSNPNLQNIPVRTSFSRRIRRAFVPEPGWLLVAADYSQIELRILAHLTQEPVLLEAFQTGGDVHTLTARLLLGREEVTSEERRLAKIINYGVVYGMGARRFARETGVSATEAEDFIKAFYRRYPAVFGFMEQTRRMAVEQGYVETLLGRRRYFRGLGQLNQRDREGALRAAFNAPIQGTAADIIKIAMVRLEQTLAGRRTRLLLQVHDELVFEMPPEERPEVEPLIRSGMENALDLLVPLKVELNAGPNWLEAK</sequence>
<dbReference type="EMBL" id="BA000045">
    <property type="protein sequence ID" value="BAC88577.1"/>
    <property type="molecule type" value="Genomic_DNA"/>
</dbReference>
<dbReference type="EnsemblBacteria" id="BAC88577">
    <property type="protein sequence ID" value="BAC88577"/>
    <property type="gene ID" value="BAC88577"/>
</dbReference>
<dbReference type="Gene3D" id="1.20.1060.10">
    <property type="entry name" value="Taq DNA Polymerase, Chain T, domain 4"/>
    <property type="match status" value="1"/>
</dbReference>
<gene>
    <name evidence="16 20" type="primary">polA</name>
</gene>
<dbReference type="CDD" id="cd09859">
    <property type="entry name" value="PIN_53EXO"/>
    <property type="match status" value="1"/>
</dbReference>
<keyword evidence="21" id="KW-1185">Reference proteome</keyword>
<dbReference type="InterPro" id="IPR001098">
    <property type="entry name" value="DNA-dir_DNA_pol_A_palm_dom"/>
</dbReference>
<evidence type="ECO:0000256" key="16">
    <source>
        <dbReference type="RuleBase" id="RU004460"/>
    </source>
</evidence>
<dbReference type="GO" id="GO:0003887">
    <property type="term" value="F:DNA-directed DNA polymerase activity"/>
    <property type="evidence" value="ECO:0000318"/>
    <property type="project" value="GO_Central"/>
</dbReference>
<keyword evidence="5 16" id="KW-0548">Nucleotidyltransferase</keyword>
<evidence type="ECO:0000256" key="10">
    <source>
        <dbReference type="ARBA" id="ARBA00022839"/>
    </source>
</evidence>
<dbReference type="PANTHER" id="PTHR10133">
    <property type="entry name" value="DNA POLYMERASE I"/>
    <property type="match status" value="1"/>
</dbReference>
<dbReference type="EC" id="2.7.7.7" evidence="2 15"/>
<dbReference type="FunCoup" id="Q7NMX9">
    <property type="interactions" value="39"/>
</dbReference>
<dbReference type="InterPro" id="IPR002298">
    <property type="entry name" value="DNA_polymerase_A"/>
</dbReference>
<evidence type="ECO:0000259" key="18">
    <source>
        <dbReference type="SMART" id="SM00475"/>
    </source>
</evidence>
<dbReference type="NCBIfam" id="NF004397">
    <property type="entry name" value="PRK05755.1"/>
    <property type="match status" value="1"/>
</dbReference>
<evidence type="ECO:0000259" key="19">
    <source>
        <dbReference type="SMART" id="SM00482"/>
    </source>
</evidence>
<dbReference type="GO" id="GO:0006302">
    <property type="term" value="P:double-strand break repair"/>
    <property type="evidence" value="ECO:0000318"/>
    <property type="project" value="GO_Central"/>
</dbReference>